<dbReference type="InterPro" id="IPR037666">
    <property type="entry name" value="CCDC43"/>
</dbReference>
<name>A0A0L8FIB7_OCTBM</name>
<feature type="region of interest" description="Disordered" evidence="4">
    <location>
        <begin position="200"/>
        <end position="251"/>
    </location>
</feature>
<evidence type="ECO:0000256" key="3">
    <source>
        <dbReference type="ARBA" id="ARBA00023054"/>
    </source>
</evidence>
<evidence type="ECO:0000256" key="1">
    <source>
        <dbReference type="ARBA" id="ARBA00005305"/>
    </source>
</evidence>
<dbReference type="OrthoDB" id="2187466at2759"/>
<accession>A0A0L8FIB7</accession>
<evidence type="ECO:0000313" key="6">
    <source>
        <dbReference type="EMBL" id="KOF63425.1"/>
    </source>
</evidence>
<evidence type="ECO:0000256" key="2">
    <source>
        <dbReference type="ARBA" id="ARBA00016648"/>
    </source>
</evidence>
<feature type="domain" description="CCDC43 PWI-like" evidence="5">
    <location>
        <begin position="9"/>
        <end position="82"/>
    </location>
</feature>
<dbReference type="InterPro" id="IPR058771">
    <property type="entry name" value="PWI_CCDC43"/>
</dbReference>
<dbReference type="PANTHER" id="PTHR31684">
    <property type="entry name" value="COILED-COIL DOMAIN-CONTAINING PROTEIN 43"/>
    <property type="match status" value="1"/>
</dbReference>
<dbReference type="Pfam" id="PF26091">
    <property type="entry name" value="PWI_CCDC43"/>
    <property type="match status" value="1"/>
</dbReference>
<dbReference type="OMA" id="YDETHNQ"/>
<evidence type="ECO:0000256" key="4">
    <source>
        <dbReference type="SAM" id="MobiDB-lite"/>
    </source>
</evidence>
<dbReference type="AlphaFoldDB" id="A0A0L8FIB7"/>
<proteinExistence type="inferred from homology"/>
<keyword evidence="3" id="KW-0175">Coiled coil</keyword>
<dbReference type="KEGG" id="obi:106883161"/>
<organism evidence="6">
    <name type="scientific">Octopus bimaculoides</name>
    <name type="common">California two-spotted octopus</name>
    <dbReference type="NCBI Taxonomy" id="37653"/>
    <lineage>
        <taxon>Eukaryota</taxon>
        <taxon>Metazoa</taxon>
        <taxon>Spiralia</taxon>
        <taxon>Lophotrochozoa</taxon>
        <taxon>Mollusca</taxon>
        <taxon>Cephalopoda</taxon>
        <taxon>Coleoidea</taxon>
        <taxon>Octopodiformes</taxon>
        <taxon>Octopoda</taxon>
        <taxon>Incirrata</taxon>
        <taxon>Octopodidae</taxon>
        <taxon>Octopus</taxon>
    </lineage>
</organism>
<dbReference type="PANTHER" id="PTHR31684:SF2">
    <property type="entry name" value="COILED-COIL DOMAIN-CONTAINING PROTEIN 43"/>
    <property type="match status" value="1"/>
</dbReference>
<reference evidence="6" key="1">
    <citation type="submission" date="2015-07" db="EMBL/GenBank/DDBJ databases">
        <title>MeaNS - Measles Nucleotide Surveillance Program.</title>
        <authorList>
            <person name="Tran T."/>
            <person name="Druce J."/>
        </authorList>
    </citation>
    <scope>NUCLEOTIDE SEQUENCE</scope>
    <source>
        <strain evidence="6">UCB-OBI-ISO-001</strain>
        <tissue evidence="6">Gonad</tissue>
    </source>
</reference>
<comment type="similarity">
    <text evidence="1">Belongs to the CCDC43 family.</text>
</comment>
<protein>
    <recommendedName>
        <fullName evidence="2">Coiled-coil domain-containing protein 43</fullName>
    </recommendedName>
</protein>
<sequence length="251" mass="28544">MAAVSMCNDSDGFTRWLETRLLQLNDDLDAGVFVTYINGILESYSGYDEKKDSLLDIVGEIAEDSKEEICDEVIKKWDEMCNVDSKENKKEPNKTPLDERLSKMLTNTHVVTSCTEKKAKQLSEEELAQKRAILVQYSTVCDEADQGIELSEPEPIQSGANTSVPGNIANLIPAASAAGSNNLNPVTSMPLLANMNRDSIQRQEKEMREKMKQENEKKKEKDKQDREAQKNKRQERKENEKKRTQKGEKRR</sequence>
<dbReference type="STRING" id="37653.A0A0L8FIB7"/>
<dbReference type="EMBL" id="KQ430963">
    <property type="protein sequence ID" value="KOF63425.1"/>
    <property type="molecule type" value="Genomic_DNA"/>
</dbReference>
<gene>
    <name evidence="6" type="ORF">OCBIM_22019094mg</name>
</gene>
<evidence type="ECO:0000259" key="5">
    <source>
        <dbReference type="Pfam" id="PF26091"/>
    </source>
</evidence>